<protein>
    <submittedName>
        <fullName evidence="1">Uncharacterized protein</fullName>
    </submittedName>
</protein>
<sequence length="143" mass="15276">MTNDAAISAANGTGRICEVIISNAIGSGGISLEDTRLMRNSKDDVGSLPNFSNEQQPGLLKLIENIRATSSDGKLSGKRCEVDWLLNSGASYHMTGPTFEDADRSGYTARGVYYFHSFELAQSHSATTEEQGMMTASGLCTIS</sequence>
<proteinExistence type="predicted"/>
<reference evidence="1" key="1">
    <citation type="submission" date="2022-07" db="EMBL/GenBank/DDBJ databases">
        <authorList>
            <person name="Macas J."/>
            <person name="Novak P."/>
            <person name="Neumann P."/>
        </authorList>
    </citation>
    <scope>NUCLEOTIDE SEQUENCE</scope>
</reference>
<evidence type="ECO:0000313" key="1">
    <source>
        <dbReference type="EMBL" id="CAH9135409.1"/>
    </source>
</evidence>
<dbReference type="AlphaFoldDB" id="A0AAV0FJL4"/>
<accession>A0AAV0FJL4</accession>
<name>A0AAV0FJL4_9ASTE</name>
<dbReference type="Proteomes" id="UP001152523">
    <property type="component" value="Unassembled WGS sequence"/>
</dbReference>
<gene>
    <name evidence="1" type="ORF">CEPIT_LOCUS34484</name>
</gene>
<organism evidence="1 2">
    <name type="scientific">Cuscuta epithymum</name>
    <dbReference type="NCBI Taxonomy" id="186058"/>
    <lineage>
        <taxon>Eukaryota</taxon>
        <taxon>Viridiplantae</taxon>
        <taxon>Streptophyta</taxon>
        <taxon>Embryophyta</taxon>
        <taxon>Tracheophyta</taxon>
        <taxon>Spermatophyta</taxon>
        <taxon>Magnoliopsida</taxon>
        <taxon>eudicotyledons</taxon>
        <taxon>Gunneridae</taxon>
        <taxon>Pentapetalae</taxon>
        <taxon>asterids</taxon>
        <taxon>lamiids</taxon>
        <taxon>Solanales</taxon>
        <taxon>Convolvulaceae</taxon>
        <taxon>Cuscuteae</taxon>
        <taxon>Cuscuta</taxon>
        <taxon>Cuscuta subgen. Cuscuta</taxon>
    </lineage>
</organism>
<dbReference type="EMBL" id="CAMAPF010000987">
    <property type="protein sequence ID" value="CAH9135409.1"/>
    <property type="molecule type" value="Genomic_DNA"/>
</dbReference>
<comment type="caution">
    <text evidence="1">The sequence shown here is derived from an EMBL/GenBank/DDBJ whole genome shotgun (WGS) entry which is preliminary data.</text>
</comment>
<keyword evidence="2" id="KW-1185">Reference proteome</keyword>
<evidence type="ECO:0000313" key="2">
    <source>
        <dbReference type="Proteomes" id="UP001152523"/>
    </source>
</evidence>